<dbReference type="Gramene" id="mRNA:HanXRQr2_Chr04g0178641">
    <property type="protein sequence ID" value="mRNA:HanXRQr2_Chr04g0178641"/>
    <property type="gene ID" value="HanXRQr2_Chr04g0178641"/>
</dbReference>
<proteinExistence type="predicted"/>
<gene>
    <name evidence="2" type="ORF">HanXRQr2_Chr04g0178641</name>
</gene>
<reference evidence="2" key="1">
    <citation type="journal article" date="2017" name="Nature">
        <title>The sunflower genome provides insights into oil metabolism, flowering and Asterid evolution.</title>
        <authorList>
            <person name="Badouin H."/>
            <person name="Gouzy J."/>
            <person name="Grassa C.J."/>
            <person name="Murat F."/>
            <person name="Staton S.E."/>
            <person name="Cottret L."/>
            <person name="Lelandais-Briere C."/>
            <person name="Owens G.L."/>
            <person name="Carrere S."/>
            <person name="Mayjonade B."/>
            <person name="Legrand L."/>
            <person name="Gill N."/>
            <person name="Kane N.C."/>
            <person name="Bowers J.E."/>
            <person name="Hubner S."/>
            <person name="Bellec A."/>
            <person name="Berard A."/>
            <person name="Berges H."/>
            <person name="Blanchet N."/>
            <person name="Boniface M.C."/>
            <person name="Brunel D."/>
            <person name="Catrice O."/>
            <person name="Chaidir N."/>
            <person name="Claudel C."/>
            <person name="Donnadieu C."/>
            <person name="Faraut T."/>
            <person name="Fievet G."/>
            <person name="Helmstetter N."/>
            <person name="King M."/>
            <person name="Knapp S.J."/>
            <person name="Lai Z."/>
            <person name="Le Paslier M.C."/>
            <person name="Lippi Y."/>
            <person name="Lorenzon L."/>
            <person name="Mandel J.R."/>
            <person name="Marage G."/>
            <person name="Marchand G."/>
            <person name="Marquand E."/>
            <person name="Bret-Mestries E."/>
            <person name="Morien E."/>
            <person name="Nambeesan S."/>
            <person name="Nguyen T."/>
            <person name="Pegot-Espagnet P."/>
            <person name="Pouilly N."/>
            <person name="Raftis F."/>
            <person name="Sallet E."/>
            <person name="Schiex T."/>
            <person name="Thomas J."/>
            <person name="Vandecasteele C."/>
            <person name="Vares D."/>
            <person name="Vear F."/>
            <person name="Vautrin S."/>
            <person name="Crespi M."/>
            <person name="Mangin B."/>
            <person name="Burke J.M."/>
            <person name="Salse J."/>
            <person name="Munos S."/>
            <person name="Vincourt P."/>
            <person name="Rieseberg L.H."/>
            <person name="Langlade N.B."/>
        </authorList>
    </citation>
    <scope>NUCLEOTIDE SEQUENCE</scope>
    <source>
        <tissue evidence="2">Leaves</tissue>
    </source>
</reference>
<organism evidence="2 3">
    <name type="scientific">Helianthus annuus</name>
    <name type="common">Common sunflower</name>
    <dbReference type="NCBI Taxonomy" id="4232"/>
    <lineage>
        <taxon>Eukaryota</taxon>
        <taxon>Viridiplantae</taxon>
        <taxon>Streptophyta</taxon>
        <taxon>Embryophyta</taxon>
        <taxon>Tracheophyta</taxon>
        <taxon>Spermatophyta</taxon>
        <taxon>Magnoliopsida</taxon>
        <taxon>eudicotyledons</taxon>
        <taxon>Gunneridae</taxon>
        <taxon>Pentapetalae</taxon>
        <taxon>asterids</taxon>
        <taxon>campanulids</taxon>
        <taxon>Asterales</taxon>
        <taxon>Asteraceae</taxon>
        <taxon>Asteroideae</taxon>
        <taxon>Heliantheae alliance</taxon>
        <taxon>Heliantheae</taxon>
        <taxon>Helianthus</taxon>
    </lineage>
</organism>
<evidence type="ECO:0000313" key="3">
    <source>
        <dbReference type="Proteomes" id="UP000215914"/>
    </source>
</evidence>
<protein>
    <submittedName>
        <fullName evidence="2">Uncharacterized protein</fullName>
    </submittedName>
</protein>
<feature type="region of interest" description="Disordered" evidence="1">
    <location>
        <begin position="27"/>
        <end position="54"/>
    </location>
</feature>
<comment type="caution">
    <text evidence="2">The sequence shown here is derived from an EMBL/GenBank/DDBJ whole genome shotgun (WGS) entry which is preliminary data.</text>
</comment>
<dbReference type="Proteomes" id="UP000215914">
    <property type="component" value="Unassembled WGS sequence"/>
</dbReference>
<evidence type="ECO:0000313" key="2">
    <source>
        <dbReference type="EMBL" id="KAF5811194.1"/>
    </source>
</evidence>
<keyword evidence="3" id="KW-1185">Reference proteome</keyword>
<dbReference type="AlphaFoldDB" id="A0A9K3J9A4"/>
<dbReference type="EMBL" id="MNCJ02000319">
    <property type="protein sequence ID" value="KAF5811194.1"/>
    <property type="molecule type" value="Genomic_DNA"/>
</dbReference>
<accession>A0A9K3J9A4</accession>
<reference evidence="2" key="2">
    <citation type="submission" date="2020-06" db="EMBL/GenBank/DDBJ databases">
        <title>Helianthus annuus Genome sequencing and assembly Release 2.</title>
        <authorList>
            <person name="Gouzy J."/>
            <person name="Langlade N."/>
            <person name="Munos S."/>
        </authorList>
    </citation>
    <scope>NUCLEOTIDE SEQUENCE</scope>
    <source>
        <tissue evidence="2">Leaves</tissue>
    </source>
</reference>
<name>A0A9K3J9A4_HELAN</name>
<sequence length="54" mass="6448">MFTSDAEDKMKNCEMEKQTTILKMLLKNKEIPANREGESEDREREREAQRTDKD</sequence>
<evidence type="ECO:0000256" key="1">
    <source>
        <dbReference type="SAM" id="MobiDB-lite"/>
    </source>
</evidence>